<protein>
    <recommendedName>
        <fullName evidence="1">AB hydrolase-1 domain-containing protein</fullName>
    </recommendedName>
</protein>
<dbReference type="EMBL" id="BDSP01000173">
    <property type="protein sequence ID" value="GAX21913.1"/>
    <property type="molecule type" value="Genomic_DNA"/>
</dbReference>
<dbReference type="PANTHER" id="PTHR22753:SF14">
    <property type="entry name" value="MONOACYLGLYCEROL_DIACYLGLYCEROL O-ACYLTRANSFERASE"/>
    <property type="match status" value="1"/>
</dbReference>
<accession>A0A1Z5K6K1</accession>
<dbReference type="Pfam" id="PF12697">
    <property type="entry name" value="Abhydrolase_6"/>
    <property type="match status" value="1"/>
</dbReference>
<evidence type="ECO:0000259" key="1">
    <source>
        <dbReference type="Pfam" id="PF12697"/>
    </source>
</evidence>
<organism evidence="2 3">
    <name type="scientific">Fistulifera solaris</name>
    <name type="common">Oleaginous diatom</name>
    <dbReference type="NCBI Taxonomy" id="1519565"/>
    <lineage>
        <taxon>Eukaryota</taxon>
        <taxon>Sar</taxon>
        <taxon>Stramenopiles</taxon>
        <taxon>Ochrophyta</taxon>
        <taxon>Bacillariophyta</taxon>
        <taxon>Bacillariophyceae</taxon>
        <taxon>Bacillariophycidae</taxon>
        <taxon>Naviculales</taxon>
        <taxon>Naviculaceae</taxon>
        <taxon>Fistulifera</taxon>
    </lineage>
</organism>
<dbReference type="InterPro" id="IPR000073">
    <property type="entry name" value="AB_hydrolase_1"/>
</dbReference>
<evidence type="ECO:0000313" key="2">
    <source>
        <dbReference type="EMBL" id="GAX21913.1"/>
    </source>
</evidence>
<proteinExistence type="predicted"/>
<dbReference type="Gene3D" id="3.40.50.1820">
    <property type="entry name" value="alpha/beta hydrolase"/>
    <property type="match status" value="1"/>
</dbReference>
<sequence length="359" mass="40503">MENKGVQFISPLLEYGYPVTVEEYENNTLFEKPLLLYLPGFDGTFLCPFLQFPELGTIFDVRCMTISTSDRSSFAQLTECVLQYIQQETMTMRRPIYLMGESFGGLLACNVALQIASDSHQLSDLLKGLALINPATSYDRSRLAREGPPVAQLPWWNYPAGLLQLLPLFTDEHSFQQLLLILTAQALPSVIDNPMREAYMGRVAFSLPLVIPTVTPSTLDWRLHAWLQTGCQYMTTRLHTLSDVHPNLRTLIVVGERDETLPSSEEAIRLQEILPNPCVRVIPDAGHASTCGSRADLAAYMRSHFPELNQGGGRTEMKEDAAQGEGAWYGMQERFDSARIGLIPLLYWSSPLYYRKYRP</sequence>
<dbReference type="OrthoDB" id="44277at2759"/>
<dbReference type="SUPFAM" id="SSF53474">
    <property type="entry name" value="alpha/beta-Hydrolases"/>
    <property type="match status" value="1"/>
</dbReference>
<name>A0A1Z5K6K1_FISSO</name>
<evidence type="ECO:0000313" key="3">
    <source>
        <dbReference type="Proteomes" id="UP000198406"/>
    </source>
</evidence>
<dbReference type="Proteomes" id="UP000198406">
    <property type="component" value="Unassembled WGS sequence"/>
</dbReference>
<reference evidence="2 3" key="1">
    <citation type="journal article" date="2015" name="Plant Cell">
        <title>Oil accumulation by the oleaginous diatom Fistulifera solaris as revealed by the genome and transcriptome.</title>
        <authorList>
            <person name="Tanaka T."/>
            <person name="Maeda Y."/>
            <person name="Veluchamy A."/>
            <person name="Tanaka M."/>
            <person name="Abida H."/>
            <person name="Marechal E."/>
            <person name="Bowler C."/>
            <person name="Muto M."/>
            <person name="Sunaga Y."/>
            <person name="Tanaka M."/>
            <person name="Yoshino T."/>
            <person name="Taniguchi T."/>
            <person name="Fukuda Y."/>
            <person name="Nemoto M."/>
            <person name="Matsumoto M."/>
            <person name="Wong P.S."/>
            <person name="Aburatani S."/>
            <person name="Fujibuchi W."/>
        </authorList>
    </citation>
    <scope>NUCLEOTIDE SEQUENCE [LARGE SCALE GENOMIC DNA]</scope>
    <source>
        <strain evidence="2 3">JPCC DA0580</strain>
    </source>
</reference>
<dbReference type="InParanoid" id="A0A1Z5K6K1"/>
<feature type="domain" description="AB hydrolase-1" evidence="1">
    <location>
        <begin position="57"/>
        <end position="289"/>
    </location>
</feature>
<dbReference type="PANTHER" id="PTHR22753">
    <property type="entry name" value="TRANSMEMBRANE PROTEIN 68"/>
    <property type="match status" value="1"/>
</dbReference>
<dbReference type="AlphaFoldDB" id="A0A1Z5K6K1"/>
<comment type="caution">
    <text evidence="2">The sequence shown here is derived from an EMBL/GenBank/DDBJ whole genome shotgun (WGS) entry which is preliminary data.</text>
</comment>
<dbReference type="InterPro" id="IPR029058">
    <property type="entry name" value="AB_hydrolase_fold"/>
</dbReference>
<keyword evidence="3" id="KW-1185">Reference proteome</keyword>
<dbReference type="GO" id="GO:0016020">
    <property type="term" value="C:membrane"/>
    <property type="evidence" value="ECO:0007669"/>
    <property type="project" value="TreeGrafter"/>
</dbReference>
<gene>
    <name evidence="2" type="ORF">FisN_30Hh116</name>
</gene>